<feature type="binding site" evidence="15">
    <location>
        <position position="426"/>
    </location>
    <ligand>
        <name>Zn(2+)</name>
        <dbReference type="ChEBI" id="CHEBI:29105"/>
        <note>catalytic</note>
    </ligand>
</feature>
<evidence type="ECO:0000256" key="2">
    <source>
        <dbReference type="ARBA" id="ARBA00010044"/>
    </source>
</evidence>
<proteinExistence type="inferred from homology"/>
<keyword evidence="6 15" id="KW-0479">Metal-binding</keyword>
<evidence type="ECO:0000259" key="18">
    <source>
        <dbReference type="SMART" id="SM00382"/>
    </source>
</evidence>
<sequence length="632" mass="69571">MLGVYMMSSMVKPTGGDTYQYSDVVYMFKDGLVEEYSLDLGSGQIEMKIDMDNPKAESIKATATDKDGNKYVKTQVAYVAKFLEDIDPYVEQYNIDNAGEEMKYQYIAPTDTSWIFPLISILITVGLLVFLFFMFSRQAGGGKINQFSKAGAKTLQSGKKTTFAEVAGADEEKEELNEIVQFLKHPDRFNSLGARIPKGVLLVGPPGTGKTLLARAVAGEAGVPFYSISGSDFVEMFVGVGASRVRDLFSTAKKNAPAIVFIDEIDAVGRQRGTGLGGGHDEREQTLNQLLVEMDGFGENEGVIIIAATNRRDVLDPALLRPGRFDRQVVVGYPDVKGREEILKVHARNKPLGFDVDLNKIARTTAGFTGADLENLLNEAALLAAKNKRMAITEEDIEAATIKVVAGPEKRSHKINDHDKKITAYHEAGHAVVTYYCETQDKVHEVSIIPRGMAAGYTMSLPADDQMHMSRRKMVENLVTLLGGRAAEETALDDICTGASNDIERATRIAREMVTRYGFSEKLGPIVYGEPEGEVFLGRDFGHQRNYSEEVAQQIDEEIRKLIDDAYDQAKSLLAAHRDQLDRVAVYLIENEKINGDTFEKLMRGELDAQAAPAEEPQDGSADSDAEQAIEE</sequence>
<dbReference type="GO" id="GO:0016887">
    <property type="term" value="F:ATP hydrolysis activity"/>
    <property type="evidence" value="ECO:0007669"/>
    <property type="project" value="UniProtKB-UniRule"/>
</dbReference>
<evidence type="ECO:0000256" key="1">
    <source>
        <dbReference type="ARBA" id="ARBA00004370"/>
    </source>
</evidence>
<keyword evidence="4 15" id="KW-0645">Protease</keyword>
<feature type="domain" description="AAA+ ATPase" evidence="18">
    <location>
        <begin position="196"/>
        <end position="335"/>
    </location>
</feature>
<evidence type="ECO:0000313" key="19">
    <source>
        <dbReference type="EMBL" id="MBM6920767.1"/>
    </source>
</evidence>
<dbReference type="GO" id="GO:0008270">
    <property type="term" value="F:zinc ion binding"/>
    <property type="evidence" value="ECO:0007669"/>
    <property type="project" value="UniProtKB-UniRule"/>
</dbReference>
<dbReference type="EMBL" id="JACJKY010000008">
    <property type="protein sequence ID" value="MBM6920767.1"/>
    <property type="molecule type" value="Genomic_DNA"/>
</dbReference>
<dbReference type="InterPro" id="IPR003593">
    <property type="entry name" value="AAA+_ATPase"/>
</dbReference>
<evidence type="ECO:0000256" key="5">
    <source>
        <dbReference type="ARBA" id="ARBA00022692"/>
    </source>
</evidence>
<dbReference type="SUPFAM" id="SSF52540">
    <property type="entry name" value="P-loop containing nucleoside triphosphate hydrolases"/>
    <property type="match status" value="1"/>
</dbReference>
<feature type="transmembrane region" description="Helical" evidence="15">
    <location>
        <begin position="114"/>
        <end position="135"/>
    </location>
</feature>
<dbReference type="GO" id="GO:0004176">
    <property type="term" value="F:ATP-dependent peptidase activity"/>
    <property type="evidence" value="ECO:0007669"/>
    <property type="project" value="InterPro"/>
</dbReference>
<keyword evidence="12 15" id="KW-0482">Metalloprotease</keyword>
<keyword evidence="20" id="KW-1185">Reference proteome</keyword>
<dbReference type="EC" id="3.4.24.-" evidence="15"/>
<evidence type="ECO:0000256" key="8">
    <source>
        <dbReference type="ARBA" id="ARBA00022801"/>
    </source>
</evidence>
<keyword evidence="3 15" id="KW-1003">Cell membrane</keyword>
<comment type="subunit">
    <text evidence="15">Homohexamer.</text>
</comment>
<dbReference type="Proteomes" id="UP000774750">
    <property type="component" value="Unassembled WGS sequence"/>
</dbReference>
<keyword evidence="7 15" id="KW-0547">Nucleotide-binding</keyword>
<comment type="caution">
    <text evidence="15">Lacks conserved residue(s) required for the propagation of feature annotation.</text>
</comment>
<dbReference type="PANTHER" id="PTHR23076">
    <property type="entry name" value="METALLOPROTEASE M41 FTSH"/>
    <property type="match status" value="1"/>
</dbReference>
<keyword evidence="9 15" id="KW-0862">Zinc</keyword>
<evidence type="ECO:0000256" key="3">
    <source>
        <dbReference type="ARBA" id="ARBA00022475"/>
    </source>
</evidence>
<evidence type="ECO:0000313" key="20">
    <source>
        <dbReference type="Proteomes" id="UP000774750"/>
    </source>
</evidence>
<keyword evidence="11 15" id="KW-1133">Transmembrane helix</keyword>
<dbReference type="FunFam" id="1.20.58.760:FF:000001">
    <property type="entry name" value="ATP-dependent zinc metalloprotease FtsH"/>
    <property type="match status" value="1"/>
</dbReference>
<protein>
    <recommendedName>
        <fullName evidence="15">ATP-dependent zinc metalloprotease FtsH</fullName>
        <ecNumber evidence="15">3.4.24.-</ecNumber>
    </recommendedName>
</protein>
<dbReference type="Pfam" id="PF01434">
    <property type="entry name" value="Peptidase_M41"/>
    <property type="match status" value="1"/>
</dbReference>
<comment type="subcellular location">
    <subcellularLocation>
        <location evidence="15">Cell membrane</location>
        <topology evidence="15">Multi-pass membrane protein</topology>
        <orientation evidence="15">Cytoplasmic side</orientation>
    </subcellularLocation>
    <subcellularLocation>
        <location evidence="1">Membrane</location>
    </subcellularLocation>
</comment>
<comment type="similarity">
    <text evidence="14 15">In the central section; belongs to the AAA ATPase family.</text>
</comment>
<accession>A0A938X797</accession>
<dbReference type="Pfam" id="PF00004">
    <property type="entry name" value="AAA"/>
    <property type="match status" value="1"/>
</dbReference>
<dbReference type="InterPro" id="IPR000642">
    <property type="entry name" value="Peptidase_M41"/>
</dbReference>
<evidence type="ECO:0000256" key="13">
    <source>
        <dbReference type="ARBA" id="ARBA00023136"/>
    </source>
</evidence>
<comment type="cofactor">
    <cofactor evidence="15">
        <name>Zn(2+)</name>
        <dbReference type="ChEBI" id="CHEBI:29105"/>
    </cofactor>
    <text evidence="15">Binds 1 zinc ion per subunit.</text>
</comment>
<dbReference type="HAMAP" id="MF_01458">
    <property type="entry name" value="FtsH"/>
    <property type="match status" value="1"/>
</dbReference>
<dbReference type="InterPro" id="IPR041569">
    <property type="entry name" value="AAA_lid_3"/>
</dbReference>
<name>A0A938X797_9FIRM</name>
<dbReference type="InterPro" id="IPR027417">
    <property type="entry name" value="P-loop_NTPase"/>
</dbReference>
<feature type="compositionally biased region" description="Acidic residues" evidence="17">
    <location>
        <begin position="616"/>
        <end position="632"/>
    </location>
</feature>
<dbReference type="Gene3D" id="3.40.50.300">
    <property type="entry name" value="P-loop containing nucleotide triphosphate hydrolases"/>
    <property type="match status" value="1"/>
</dbReference>
<feature type="binding site" evidence="15">
    <location>
        <position position="502"/>
    </location>
    <ligand>
        <name>Zn(2+)</name>
        <dbReference type="ChEBI" id="CHEBI:29105"/>
        <note>catalytic</note>
    </ligand>
</feature>
<dbReference type="FunFam" id="1.10.8.60:FF:000001">
    <property type="entry name" value="ATP-dependent zinc metalloprotease FtsH"/>
    <property type="match status" value="1"/>
</dbReference>
<evidence type="ECO:0000256" key="17">
    <source>
        <dbReference type="SAM" id="MobiDB-lite"/>
    </source>
</evidence>
<keyword evidence="8 15" id="KW-0378">Hydrolase</keyword>
<evidence type="ECO:0000256" key="9">
    <source>
        <dbReference type="ARBA" id="ARBA00022833"/>
    </source>
</evidence>
<dbReference type="AlphaFoldDB" id="A0A938X797"/>
<dbReference type="Gene3D" id="1.20.58.760">
    <property type="entry name" value="Peptidase M41"/>
    <property type="match status" value="1"/>
</dbReference>
<keyword evidence="13 15" id="KW-0472">Membrane</keyword>
<evidence type="ECO:0000256" key="12">
    <source>
        <dbReference type="ARBA" id="ARBA00023049"/>
    </source>
</evidence>
<dbReference type="PANTHER" id="PTHR23076:SF113">
    <property type="entry name" value="ATP-DEPENDENT ZINC METALLOPROTEASE FTSH 1, CHLOROPLASTIC-RELATED"/>
    <property type="match status" value="1"/>
</dbReference>
<dbReference type="Gene3D" id="1.10.8.60">
    <property type="match status" value="1"/>
</dbReference>
<feature type="binding site" evidence="15">
    <location>
        <position position="430"/>
    </location>
    <ligand>
        <name>Zn(2+)</name>
        <dbReference type="ChEBI" id="CHEBI:29105"/>
        <note>catalytic</note>
    </ligand>
</feature>
<comment type="caution">
    <text evidence="19">The sequence shown here is derived from an EMBL/GenBank/DDBJ whole genome shotgun (WGS) entry which is preliminary data.</text>
</comment>
<dbReference type="SMART" id="SM00382">
    <property type="entry name" value="AAA"/>
    <property type="match status" value="1"/>
</dbReference>
<comment type="similarity">
    <text evidence="2 15">In the C-terminal section; belongs to the peptidase M41 family.</text>
</comment>
<dbReference type="InterPro" id="IPR003959">
    <property type="entry name" value="ATPase_AAA_core"/>
</dbReference>
<dbReference type="GO" id="GO:0005524">
    <property type="term" value="F:ATP binding"/>
    <property type="evidence" value="ECO:0007669"/>
    <property type="project" value="UniProtKB-UniRule"/>
</dbReference>
<gene>
    <name evidence="19" type="primary">hflB</name>
    <name evidence="15" type="synonym">ftsH</name>
    <name evidence="19" type="ORF">H6A12_06340</name>
</gene>
<dbReference type="GO" id="GO:0005886">
    <property type="term" value="C:plasma membrane"/>
    <property type="evidence" value="ECO:0007669"/>
    <property type="project" value="UniProtKB-SubCell"/>
</dbReference>
<evidence type="ECO:0000256" key="16">
    <source>
        <dbReference type="RuleBase" id="RU003651"/>
    </source>
</evidence>
<dbReference type="NCBIfam" id="TIGR01241">
    <property type="entry name" value="FtsH_fam"/>
    <property type="match status" value="1"/>
</dbReference>
<dbReference type="CDD" id="cd19501">
    <property type="entry name" value="RecA-like_FtsH"/>
    <property type="match status" value="1"/>
</dbReference>
<dbReference type="Pfam" id="PF17862">
    <property type="entry name" value="AAA_lid_3"/>
    <property type="match status" value="1"/>
</dbReference>
<dbReference type="GO" id="GO:0030163">
    <property type="term" value="P:protein catabolic process"/>
    <property type="evidence" value="ECO:0007669"/>
    <property type="project" value="UniProtKB-UniRule"/>
</dbReference>
<evidence type="ECO:0000256" key="11">
    <source>
        <dbReference type="ARBA" id="ARBA00022989"/>
    </source>
</evidence>
<evidence type="ECO:0000256" key="14">
    <source>
        <dbReference type="ARBA" id="ARBA00061570"/>
    </source>
</evidence>
<dbReference type="InterPro" id="IPR005936">
    <property type="entry name" value="FtsH"/>
</dbReference>
<reference evidence="19" key="1">
    <citation type="submission" date="2020-08" db="EMBL/GenBank/DDBJ databases">
        <authorList>
            <person name="Cejkova D."/>
            <person name="Kubasova T."/>
            <person name="Jahodarova E."/>
            <person name="Rychlik I."/>
        </authorList>
    </citation>
    <scope>NUCLEOTIDE SEQUENCE</scope>
    <source>
        <strain evidence="19">An559</strain>
    </source>
</reference>
<dbReference type="SUPFAM" id="SSF140990">
    <property type="entry name" value="FtsH protease domain-like"/>
    <property type="match status" value="1"/>
</dbReference>
<evidence type="ECO:0000256" key="15">
    <source>
        <dbReference type="HAMAP-Rule" id="MF_01458"/>
    </source>
</evidence>
<dbReference type="InterPro" id="IPR037219">
    <property type="entry name" value="Peptidase_M41-like"/>
</dbReference>
<dbReference type="GO" id="GO:0006508">
    <property type="term" value="P:proteolysis"/>
    <property type="evidence" value="ECO:0007669"/>
    <property type="project" value="UniProtKB-KW"/>
</dbReference>
<comment type="similarity">
    <text evidence="16">Belongs to the AAA ATPase family.</text>
</comment>
<comment type="function">
    <text evidence="15">Acts as a processive, ATP-dependent zinc metallopeptidase for both cytoplasmic and membrane proteins. Plays a role in the quality control of integral membrane proteins.</text>
</comment>
<organism evidence="19 20">
    <name type="scientific">Merdimmobilis hominis</name>
    <dbReference type="NCBI Taxonomy" id="2897707"/>
    <lineage>
        <taxon>Bacteria</taxon>
        <taxon>Bacillati</taxon>
        <taxon>Bacillota</taxon>
        <taxon>Clostridia</taxon>
        <taxon>Eubacteriales</taxon>
        <taxon>Oscillospiraceae</taxon>
        <taxon>Merdimmobilis</taxon>
    </lineage>
</organism>
<evidence type="ECO:0000256" key="6">
    <source>
        <dbReference type="ARBA" id="ARBA00022723"/>
    </source>
</evidence>
<dbReference type="GO" id="GO:0004222">
    <property type="term" value="F:metalloendopeptidase activity"/>
    <property type="evidence" value="ECO:0007669"/>
    <property type="project" value="InterPro"/>
</dbReference>
<reference evidence="19" key="2">
    <citation type="journal article" date="2021" name="Sci. Rep.">
        <title>The distribution of antibiotic resistance genes in chicken gut microbiota commensals.</title>
        <authorList>
            <person name="Juricova H."/>
            <person name="Matiasovicova J."/>
            <person name="Kubasova T."/>
            <person name="Cejkova D."/>
            <person name="Rychlik I."/>
        </authorList>
    </citation>
    <scope>NUCLEOTIDE SEQUENCE</scope>
    <source>
        <strain evidence="19">An559</strain>
    </source>
</reference>
<keyword evidence="10 15" id="KW-0067">ATP-binding</keyword>
<evidence type="ECO:0000256" key="7">
    <source>
        <dbReference type="ARBA" id="ARBA00022741"/>
    </source>
</evidence>
<evidence type="ECO:0000256" key="4">
    <source>
        <dbReference type="ARBA" id="ARBA00022670"/>
    </source>
</evidence>
<feature type="binding site" evidence="15">
    <location>
        <begin position="204"/>
        <end position="211"/>
    </location>
    <ligand>
        <name>ATP</name>
        <dbReference type="ChEBI" id="CHEBI:30616"/>
    </ligand>
</feature>
<keyword evidence="5 15" id="KW-0812">Transmembrane</keyword>
<dbReference type="FunFam" id="3.40.50.300:FF:000001">
    <property type="entry name" value="ATP-dependent zinc metalloprotease FtsH"/>
    <property type="match status" value="1"/>
</dbReference>
<feature type="region of interest" description="Disordered" evidence="17">
    <location>
        <begin position="605"/>
        <end position="632"/>
    </location>
</feature>
<dbReference type="PROSITE" id="PS00674">
    <property type="entry name" value="AAA"/>
    <property type="match status" value="1"/>
</dbReference>
<evidence type="ECO:0000256" key="10">
    <source>
        <dbReference type="ARBA" id="ARBA00022840"/>
    </source>
</evidence>
<dbReference type="InterPro" id="IPR003960">
    <property type="entry name" value="ATPase_AAA_CS"/>
</dbReference>
<feature type="active site" evidence="15">
    <location>
        <position position="427"/>
    </location>
</feature>